<evidence type="ECO:0000313" key="1">
    <source>
        <dbReference type="EMBL" id="CAD8206672.1"/>
    </source>
</evidence>
<dbReference type="Proteomes" id="UP000683925">
    <property type="component" value="Unassembled WGS sequence"/>
</dbReference>
<sequence>MTLIFINNKFIILRILIKKAERNYKNSISFWCQQIQIRLHILNYYRIDKQIISKKYERKAVSYILKDRNKGNKVINIIKIDNEDLNSRKIVQIQNQPK</sequence>
<proteinExistence type="predicted"/>
<gene>
    <name evidence="1" type="ORF">POCTA_138.1.T1380151</name>
</gene>
<keyword evidence="2" id="KW-1185">Reference proteome</keyword>
<name>A0A8S1Y399_PAROT</name>
<organism evidence="1 2">
    <name type="scientific">Paramecium octaurelia</name>
    <dbReference type="NCBI Taxonomy" id="43137"/>
    <lineage>
        <taxon>Eukaryota</taxon>
        <taxon>Sar</taxon>
        <taxon>Alveolata</taxon>
        <taxon>Ciliophora</taxon>
        <taxon>Intramacronucleata</taxon>
        <taxon>Oligohymenophorea</taxon>
        <taxon>Peniculida</taxon>
        <taxon>Parameciidae</taxon>
        <taxon>Paramecium</taxon>
    </lineage>
</organism>
<dbReference type="AlphaFoldDB" id="A0A8S1Y399"/>
<reference evidence="1" key="1">
    <citation type="submission" date="2021-01" db="EMBL/GenBank/DDBJ databases">
        <authorList>
            <consortium name="Genoscope - CEA"/>
            <person name="William W."/>
        </authorList>
    </citation>
    <scope>NUCLEOTIDE SEQUENCE</scope>
</reference>
<comment type="caution">
    <text evidence="1">The sequence shown here is derived from an EMBL/GenBank/DDBJ whole genome shotgun (WGS) entry which is preliminary data.</text>
</comment>
<accession>A0A8S1Y399</accession>
<evidence type="ECO:0000313" key="2">
    <source>
        <dbReference type="Proteomes" id="UP000683925"/>
    </source>
</evidence>
<protein>
    <submittedName>
        <fullName evidence="1">Uncharacterized protein</fullName>
    </submittedName>
</protein>
<dbReference type="EMBL" id="CAJJDP010000139">
    <property type="protein sequence ID" value="CAD8206672.1"/>
    <property type="molecule type" value="Genomic_DNA"/>
</dbReference>